<evidence type="ECO:0000313" key="11">
    <source>
        <dbReference type="EMBL" id="KXS18964.1"/>
    </source>
</evidence>
<dbReference type="InterPro" id="IPR004457">
    <property type="entry name" value="Znf_ZPR1"/>
</dbReference>
<keyword evidence="3" id="KW-0479">Metal-binding</keyword>
<dbReference type="InterPro" id="IPR040141">
    <property type="entry name" value="ZPR1"/>
</dbReference>
<keyword evidence="6" id="KW-0862">Zinc</keyword>
<dbReference type="Proteomes" id="UP000070544">
    <property type="component" value="Unassembled WGS sequence"/>
</dbReference>
<dbReference type="Gene3D" id="2.20.25.420">
    <property type="entry name" value="ZPR1, zinc finger domain"/>
    <property type="match status" value="2"/>
</dbReference>
<dbReference type="FunFam" id="2.20.25.420:FF:000002">
    <property type="entry name" value="Zinc finger protein ZPR1"/>
    <property type="match status" value="1"/>
</dbReference>
<dbReference type="AlphaFoldDB" id="A0A139AQN2"/>
<dbReference type="FunFam" id="2.20.25.420:FF:000001">
    <property type="entry name" value="Zinc finger protein ZPR1"/>
    <property type="match status" value="1"/>
</dbReference>
<dbReference type="GO" id="GO:0009749">
    <property type="term" value="P:response to glucose"/>
    <property type="evidence" value="ECO:0007669"/>
    <property type="project" value="EnsemblFungi"/>
</dbReference>
<name>A0A139AQN2_GONPJ</name>
<dbReference type="NCBIfam" id="TIGR00310">
    <property type="entry name" value="ZPR1_znf"/>
    <property type="match status" value="2"/>
</dbReference>
<dbReference type="InterPro" id="IPR056180">
    <property type="entry name" value="ZPR1_jr_dom"/>
</dbReference>
<dbReference type="PANTHER" id="PTHR10876:SF0">
    <property type="entry name" value="ZINC FINGER PROTEIN ZPR1"/>
    <property type="match status" value="1"/>
</dbReference>
<evidence type="ECO:0000256" key="5">
    <source>
        <dbReference type="ARBA" id="ARBA00022771"/>
    </source>
</evidence>
<dbReference type="GO" id="GO:0000086">
    <property type="term" value="P:G2/M transition of mitotic cell cycle"/>
    <property type="evidence" value="ECO:0007669"/>
    <property type="project" value="EnsemblFungi"/>
</dbReference>
<dbReference type="GO" id="GO:0005634">
    <property type="term" value="C:nucleus"/>
    <property type="evidence" value="ECO:0007669"/>
    <property type="project" value="UniProtKB-SubCell"/>
</dbReference>
<proteinExistence type="inferred from homology"/>
<feature type="region of interest" description="Disordered" evidence="9">
    <location>
        <begin position="406"/>
        <end position="447"/>
    </location>
</feature>
<evidence type="ECO:0000256" key="6">
    <source>
        <dbReference type="ARBA" id="ARBA00022833"/>
    </source>
</evidence>
<comment type="similarity">
    <text evidence="2">Belongs to the ZPR1 family.</text>
</comment>
<dbReference type="InterPro" id="IPR042452">
    <property type="entry name" value="ZPR1_Znf1/2"/>
</dbReference>
<dbReference type="InterPro" id="IPR042451">
    <property type="entry name" value="ZPR1_A/B_dom"/>
</dbReference>
<sequence>MGDAAQDSKPERVWVDIAADADIPVTEIESLCMNCHEQGITRLLLTKIPYFREIIISAFECPHCNFRDSFIQSAGTIQEKGVRHTVDVLTKRDLNRQIVKSDTATVRFLEVDFEIPAQRGVLTTVEGLIQTAVDEISTDQPLRRVQDEETWKKIEEFLDKLRDLLKLKNPSGFHVVVDDPSGNSFIENLVAPATDPQISTHLYTRTTEQDEQLGLAADGEENDQVEERKVTEAQEKIMHFPASCSACGAPSETRMHVLSIPHFKEVVIMSTTCDACGYKSNEVKAGGAVSDRGRRITLKVTERDDLSRDLLKSETCGLRVPEVDLELTYGTLGGRFTTLEGLLVQVRDEIMDKVPFVDGDSVTPERRKVFDSFMHKLDSLINMEVVPWTLILDDPLANSYLQNPYAPDPDPNMQIEEYERTPEQDEEWGISDMKTEGYEKDGGRQAA</sequence>
<dbReference type="PANTHER" id="PTHR10876">
    <property type="entry name" value="ZINC FINGER PROTEIN ZPR1"/>
    <property type="match status" value="1"/>
</dbReference>
<dbReference type="GO" id="GO:0006458">
    <property type="term" value="P:'de novo' protein folding"/>
    <property type="evidence" value="ECO:0007669"/>
    <property type="project" value="EnsemblFungi"/>
</dbReference>
<keyword evidence="5" id="KW-0863">Zinc-finger</keyword>
<evidence type="ECO:0000313" key="12">
    <source>
        <dbReference type="Proteomes" id="UP000070544"/>
    </source>
</evidence>
<gene>
    <name evidence="11" type="ORF">M427DRAFT_95652</name>
</gene>
<evidence type="ECO:0000256" key="3">
    <source>
        <dbReference type="ARBA" id="ARBA00022723"/>
    </source>
</evidence>
<protein>
    <submittedName>
        <fullName evidence="11">Zf-ZPR1-domain-containing protein</fullName>
    </submittedName>
</protein>
<feature type="domain" description="Zinc finger ZPR1-type" evidence="10">
    <location>
        <begin position="30"/>
        <end position="188"/>
    </location>
</feature>
<dbReference type="GO" id="GO:0061770">
    <property type="term" value="F:translation elongation factor binding"/>
    <property type="evidence" value="ECO:0007669"/>
    <property type="project" value="EnsemblFungi"/>
</dbReference>
<evidence type="ECO:0000259" key="10">
    <source>
        <dbReference type="SMART" id="SM00709"/>
    </source>
</evidence>
<reference evidence="11 12" key="1">
    <citation type="journal article" date="2015" name="Genome Biol. Evol.">
        <title>Phylogenomic analyses indicate that early fungi evolved digesting cell walls of algal ancestors of land plants.</title>
        <authorList>
            <person name="Chang Y."/>
            <person name="Wang S."/>
            <person name="Sekimoto S."/>
            <person name="Aerts A.L."/>
            <person name="Choi C."/>
            <person name="Clum A."/>
            <person name="LaButti K.M."/>
            <person name="Lindquist E.A."/>
            <person name="Yee Ngan C."/>
            <person name="Ohm R.A."/>
            <person name="Salamov A.A."/>
            <person name="Grigoriev I.V."/>
            <person name="Spatafora J.W."/>
            <person name="Berbee M.L."/>
        </authorList>
    </citation>
    <scope>NUCLEOTIDE SEQUENCE [LARGE SCALE GENOMIC DNA]</scope>
    <source>
        <strain evidence="11 12">JEL478</strain>
    </source>
</reference>
<dbReference type="Pfam" id="PF22794">
    <property type="entry name" value="jr-ZPR1"/>
    <property type="match status" value="2"/>
</dbReference>
<dbReference type="GO" id="GO:0005737">
    <property type="term" value="C:cytoplasm"/>
    <property type="evidence" value="ECO:0007669"/>
    <property type="project" value="EnsemblFungi"/>
</dbReference>
<feature type="domain" description="Zinc finger ZPR1-type" evidence="10">
    <location>
        <begin position="242"/>
        <end position="403"/>
    </location>
</feature>
<dbReference type="GO" id="GO:0044183">
    <property type="term" value="F:protein folding chaperone"/>
    <property type="evidence" value="ECO:0007669"/>
    <property type="project" value="EnsemblFungi"/>
</dbReference>
<dbReference type="FunFam" id="2.60.120.1040:FF:000001">
    <property type="entry name" value="Zinc finger protein ZPR1"/>
    <property type="match status" value="1"/>
</dbReference>
<keyword evidence="12" id="KW-1185">Reference proteome</keyword>
<evidence type="ECO:0000256" key="9">
    <source>
        <dbReference type="SAM" id="MobiDB-lite"/>
    </source>
</evidence>
<dbReference type="Pfam" id="PF03367">
    <property type="entry name" value="Zn_ribbon_ZPR1"/>
    <property type="match status" value="2"/>
</dbReference>
<evidence type="ECO:0000256" key="1">
    <source>
        <dbReference type="ARBA" id="ARBA00004123"/>
    </source>
</evidence>
<feature type="compositionally biased region" description="Basic and acidic residues" evidence="9">
    <location>
        <begin position="433"/>
        <end position="447"/>
    </location>
</feature>
<keyword evidence="4" id="KW-0677">Repeat</keyword>
<keyword evidence="7" id="KW-0539">Nucleus</keyword>
<dbReference type="SMART" id="SM00709">
    <property type="entry name" value="Zpr1"/>
    <property type="match status" value="2"/>
</dbReference>
<evidence type="ECO:0000256" key="8">
    <source>
        <dbReference type="ARBA" id="ARBA00054139"/>
    </source>
</evidence>
<dbReference type="STRING" id="1344416.A0A139AQN2"/>
<comment type="subcellular location">
    <subcellularLocation>
        <location evidence="1">Nucleus</location>
    </subcellularLocation>
</comment>
<dbReference type="OMA" id="FREVVIM"/>
<evidence type="ECO:0000256" key="4">
    <source>
        <dbReference type="ARBA" id="ARBA00022737"/>
    </source>
</evidence>
<dbReference type="FunFam" id="2.60.120.1040:FF:000003">
    <property type="entry name" value="Zinc finger protein zpr1"/>
    <property type="match status" value="1"/>
</dbReference>
<dbReference type="Gene3D" id="2.60.120.1040">
    <property type="entry name" value="ZPR1, A/B domain"/>
    <property type="match status" value="2"/>
</dbReference>
<evidence type="ECO:0000256" key="7">
    <source>
        <dbReference type="ARBA" id="ARBA00023242"/>
    </source>
</evidence>
<accession>A0A139AQN2</accession>
<comment type="function">
    <text evidence="8">Acts as a protein folding chaperone for elongation factor 1-alpha.</text>
</comment>
<dbReference type="GO" id="GO:0008270">
    <property type="term" value="F:zinc ion binding"/>
    <property type="evidence" value="ECO:0007669"/>
    <property type="project" value="UniProtKB-KW"/>
</dbReference>
<dbReference type="OrthoDB" id="308464at2759"/>
<evidence type="ECO:0000256" key="2">
    <source>
        <dbReference type="ARBA" id="ARBA00008354"/>
    </source>
</evidence>
<organism evidence="11 12">
    <name type="scientific">Gonapodya prolifera (strain JEL478)</name>
    <name type="common">Monoblepharis prolifera</name>
    <dbReference type="NCBI Taxonomy" id="1344416"/>
    <lineage>
        <taxon>Eukaryota</taxon>
        <taxon>Fungi</taxon>
        <taxon>Fungi incertae sedis</taxon>
        <taxon>Chytridiomycota</taxon>
        <taxon>Chytridiomycota incertae sedis</taxon>
        <taxon>Monoblepharidomycetes</taxon>
        <taxon>Monoblepharidales</taxon>
        <taxon>Gonapodyaceae</taxon>
        <taxon>Gonapodya</taxon>
    </lineage>
</organism>
<dbReference type="EMBL" id="KQ965740">
    <property type="protein sequence ID" value="KXS18964.1"/>
    <property type="molecule type" value="Genomic_DNA"/>
</dbReference>